<dbReference type="SUPFAM" id="SSF51206">
    <property type="entry name" value="cAMP-binding domain-like"/>
    <property type="match status" value="1"/>
</dbReference>
<evidence type="ECO:0000313" key="4">
    <source>
        <dbReference type="Proteomes" id="UP001458880"/>
    </source>
</evidence>
<evidence type="ECO:0000256" key="1">
    <source>
        <dbReference type="SAM" id="MobiDB-lite"/>
    </source>
</evidence>
<dbReference type="GO" id="GO:0022857">
    <property type="term" value="F:transmembrane transporter activity"/>
    <property type="evidence" value="ECO:0007669"/>
    <property type="project" value="TreeGrafter"/>
</dbReference>
<feature type="domain" description="Cyclic nucleotide-binding" evidence="2">
    <location>
        <begin position="107"/>
        <end position="180"/>
    </location>
</feature>
<dbReference type="GO" id="GO:0005886">
    <property type="term" value="C:plasma membrane"/>
    <property type="evidence" value="ECO:0007669"/>
    <property type="project" value="TreeGrafter"/>
</dbReference>
<dbReference type="CDD" id="cd00038">
    <property type="entry name" value="CAP_ED"/>
    <property type="match status" value="1"/>
</dbReference>
<comment type="caution">
    <text evidence="3">The sequence shown here is derived from an EMBL/GenBank/DDBJ whole genome shotgun (WGS) entry which is preliminary data.</text>
</comment>
<dbReference type="Pfam" id="PF25562">
    <property type="entry name" value="CNBH_CNNM2_C"/>
    <property type="match status" value="1"/>
</dbReference>
<keyword evidence="4" id="KW-1185">Reference proteome</keyword>
<gene>
    <name evidence="3" type="ORF">QE152_g33229</name>
</gene>
<dbReference type="PROSITE" id="PS50042">
    <property type="entry name" value="CNMP_BINDING_3"/>
    <property type="match status" value="1"/>
</dbReference>
<dbReference type="GO" id="GO:0010960">
    <property type="term" value="P:magnesium ion homeostasis"/>
    <property type="evidence" value="ECO:0007669"/>
    <property type="project" value="InterPro"/>
</dbReference>
<dbReference type="Gene3D" id="2.60.120.10">
    <property type="entry name" value="Jelly Rolls"/>
    <property type="match status" value="1"/>
</dbReference>
<dbReference type="PANTHER" id="PTHR12064">
    <property type="entry name" value="METAL TRANSPORTER CNNM"/>
    <property type="match status" value="1"/>
</dbReference>
<feature type="compositionally biased region" description="Basic and acidic residues" evidence="1">
    <location>
        <begin position="307"/>
        <end position="320"/>
    </location>
</feature>
<name>A0AAW1IXM5_POPJA</name>
<organism evidence="3 4">
    <name type="scientific">Popillia japonica</name>
    <name type="common">Japanese beetle</name>
    <dbReference type="NCBI Taxonomy" id="7064"/>
    <lineage>
        <taxon>Eukaryota</taxon>
        <taxon>Metazoa</taxon>
        <taxon>Ecdysozoa</taxon>
        <taxon>Arthropoda</taxon>
        <taxon>Hexapoda</taxon>
        <taxon>Insecta</taxon>
        <taxon>Pterygota</taxon>
        <taxon>Neoptera</taxon>
        <taxon>Endopterygota</taxon>
        <taxon>Coleoptera</taxon>
        <taxon>Polyphaga</taxon>
        <taxon>Scarabaeiformia</taxon>
        <taxon>Scarabaeidae</taxon>
        <taxon>Rutelinae</taxon>
        <taxon>Popillia</taxon>
    </lineage>
</organism>
<evidence type="ECO:0000313" key="3">
    <source>
        <dbReference type="EMBL" id="KAK9694885.1"/>
    </source>
</evidence>
<dbReference type="PANTHER" id="PTHR12064:SF94">
    <property type="entry name" value="UNEXTENDED PROTEIN"/>
    <property type="match status" value="1"/>
</dbReference>
<dbReference type="EMBL" id="JASPKY010000499">
    <property type="protein sequence ID" value="KAK9694885.1"/>
    <property type="molecule type" value="Genomic_DNA"/>
</dbReference>
<accession>A0AAW1IXM5</accession>
<dbReference type="InterPro" id="IPR014710">
    <property type="entry name" value="RmlC-like_jellyroll"/>
</dbReference>
<protein>
    <recommendedName>
        <fullName evidence="2">Cyclic nucleotide-binding domain-containing protein</fullName>
    </recommendedName>
</protein>
<dbReference type="InterPro" id="IPR000595">
    <property type="entry name" value="cNMP-bd_dom"/>
</dbReference>
<dbReference type="InterPro" id="IPR045095">
    <property type="entry name" value="ACDP"/>
</dbReference>
<reference evidence="3 4" key="1">
    <citation type="journal article" date="2024" name="BMC Genomics">
        <title>De novo assembly and annotation of Popillia japonica's genome with initial clues to its potential as an invasive pest.</title>
        <authorList>
            <person name="Cucini C."/>
            <person name="Boschi S."/>
            <person name="Funari R."/>
            <person name="Cardaioli E."/>
            <person name="Iannotti N."/>
            <person name="Marturano G."/>
            <person name="Paoli F."/>
            <person name="Bruttini M."/>
            <person name="Carapelli A."/>
            <person name="Frati F."/>
            <person name="Nardi F."/>
        </authorList>
    </citation>
    <scope>NUCLEOTIDE SEQUENCE [LARGE SCALE GENOMIC DNA]</scope>
    <source>
        <strain evidence="3">DMR45628</strain>
    </source>
</reference>
<dbReference type="InterPro" id="IPR018490">
    <property type="entry name" value="cNMP-bd_dom_sf"/>
</dbReference>
<feature type="compositionally biased region" description="Polar residues" evidence="1">
    <location>
        <begin position="263"/>
        <end position="294"/>
    </location>
</feature>
<dbReference type="Proteomes" id="UP001458880">
    <property type="component" value="Unassembled WGS sequence"/>
</dbReference>
<dbReference type="AlphaFoldDB" id="A0AAW1IXM5"/>
<feature type="region of interest" description="Disordered" evidence="1">
    <location>
        <begin position="263"/>
        <end position="328"/>
    </location>
</feature>
<proteinExistence type="predicted"/>
<evidence type="ECO:0000259" key="2">
    <source>
        <dbReference type="PROSITE" id="PS50042"/>
    </source>
</evidence>
<sequence length="328" mass="37034">MNTENNTDKIIVKTYLYCTADNRTRRKRTANRAKQDFTFFADRKGETNRIRISPQLTLATFQYLSTSVELFKSSNISETILRRLLKQDIIYHVRRNKDWRNDPLTIIYQQGKPVDFFVLILEGRVEVTVGQEHLIFESGPFTYFGTQALVPNVGMVAETPTTIGSLQSLNMDTILRYTFQPDYTVRACTELLYLKVKRSLYLAAKKATLMEFSQKDTNAVAGEFDAEVEKLLHSLGEEDSLGRTTPDPKHTSPAAPTFIQHYEQSAPQQSPHVASPKTQHAVSPTNGSRGSTRGINGRLKHLQSAVDEAHHPTSTGKEEEISLLPKKS</sequence>